<dbReference type="InterPro" id="IPR010353">
    <property type="entry name" value="DmpK"/>
</dbReference>
<dbReference type="EMBL" id="SSOD01000011">
    <property type="protein sequence ID" value="THF60413.1"/>
    <property type="molecule type" value="Genomic_DNA"/>
</dbReference>
<dbReference type="Proteomes" id="UP000307956">
    <property type="component" value="Unassembled WGS sequence"/>
</dbReference>
<comment type="caution">
    <text evidence="1">The sequence shown here is derived from an EMBL/GenBank/DDBJ whole genome shotgun (WGS) entry which is preliminary data.</text>
</comment>
<keyword evidence="2" id="KW-1185">Reference proteome</keyword>
<dbReference type="AlphaFoldDB" id="A0A4S4AMY0"/>
<dbReference type="Pfam" id="PF06099">
    <property type="entry name" value="Phenol_hyd_sub"/>
    <property type="match status" value="1"/>
</dbReference>
<name>A0A4S4AMY0_9RHOO</name>
<evidence type="ECO:0000313" key="2">
    <source>
        <dbReference type="Proteomes" id="UP000307956"/>
    </source>
</evidence>
<protein>
    <submittedName>
        <fullName evidence="1">Phenol hydroxylase</fullName>
    </submittedName>
</protein>
<reference evidence="1 2" key="1">
    <citation type="submission" date="2019-04" db="EMBL/GenBank/DDBJ databases">
        <title>Azoarcus rhizosphaerae sp. nov. isolated from rhizosphere of Ficus religiosa.</title>
        <authorList>
            <person name="Lin S.-Y."/>
            <person name="Hameed A."/>
            <person name="Hsu Y.-H."/>
            <person name="Young C.-C."/>
        </authorList>
    </citation>
    <scope>NUCLEOTIDE SEQUENCE [LARGE SCALE GENOMIC DNA]</scope>
    <source>
        <strain evidence="1 2">CC-YHH848</strain>
    </source>
</reference>
<organism evidence="1 2">
    <name type="scientific">Pseudothauera rhizosphaerae</name>
    <dbReference type="NCBI Taxonomy" id="2565932"/>
    <lineage>
        <taxon>Bacteria</taxon>
        <taxon>Pseudomonadati</taxon>
        <taxon>Pseudomonadota</taxon>
        <taxon>Betaproteobacteria</taxon>
        <taxon>Rhodocyclales</taxon>
        <taxon>Zoogloeaceae</taxon>
        <taxon>Pseudothauera</taxon>
    </lineage>
</organism>
<accession>A0A4S4AMY0</accession>
<dbReference type="OrthoDB" id="8564678at2"/>
<sequence length="97" mass="10871">MLRERGDVVQQLSGLIHSRRYVRVTGNRPGGFIEFDFAIGDPELFVELILPQNAFEEFCARNRAVVLTSSSEHCADGEMGWRLRDVVDRVAGGPHEA</sequence>
<gene>
    <name evidence="1" type="ORF">E6O51_14330</name>
</gene>
<evidence type="ECO:0000313" key="1">
    <source>
        <dbReference type="EMBL" id="THF60413.1"/>
    </source>
</evidence>
<proteinExistence type="predicted"/>